<dbReference type="HAMAP" id="MF_00074">
    <property type="entry name" value="16SrRNA_methyltr_G"/>
    <property type="match status" value="1"/>
</dbReference>
<evidence type="ECO:0000256" key="5">
    <source>
        <dbReference type="ARBA" id="ARBA00022691"/>
    </source>
</evidence>
<reference evidence="7 8" key="1">
    <citation type="submission" date="2023-01" db="EMBL/GenBank/DDBJ databases">
        <title>Novel diversity within Roseofilum (Cyanobacteria; Desertifilaceae) from marine benthic mats with descriptions of four novel species.</title>
        <authorList>
            <person name="Wang Y."/>
            <person name="Berthold D.E."/>
            <person name="Hu J."/>
            <person name="Lefler F.W."/>
            <person name="Laughinghouse H.D. IV."/>
        </authorList>
    </citation>
    <scope>NUCLEOTIDE SEQUENCE [LARGE SCALE GENOMIC DNA]</scope>
    <source>
        <strain evidence="7 8">BLCC-M143</strain>
    </source>
</reference>
<name>A0ABT7BY85_9CYAN</name>
<keyword evidence="8" id="KW-1185">Reference proteome</keyword>
<comment type="similarity">
    <text evidence="6">Belongs to the methyltransferase superfamily. RNA methyltransferase RsmG family.</text>
</comment>
<dbReference type="InterPro" id="IPR029063">
    <property type="entry name" value="SAM-dependent_MTases_sf"/>
</dbReference>
<feature type="binding site" evidence="6">
    <location>
        <begin position="159"/>
        <end position="160"/>
    </location>
    <ligand>
        <name>S-adenosyl-L-methionine</name>
        <dbReference type="ChEBI" id="CHEBI:59789"/>
    </ligand>
</feature>
<evidence type="ECO:0000313" key="7">
    <source>
        <dbReference type="EMBL" id="MDJ1183411.1"/>
    </source>
</evidence>
<gene>
    <name evidence="6 7" type="primary">rsmG</name>
    <name evidence="7" type="ORF">PMH09_09385</name>
</gene>
<evidence type="ECO:0000256" key="1">
    <source>
        <dbReference type="ARBA" id="ARBA00022490"/>
    </source>
</evidence>
<dbReference type="GO" id="GO:0008168">
    <property type="term" value="F:methyltransferase activity"/>
    <property type="evidence" value="ECO:0007669"/>
    <property type="project" value="UniProtKB-KW"/>
</dbReference>
<dbReference type="GO" id="GO:0032259">
    <property type="term" value="P:methylation"/>
    <property type="evidence" value="ECO:0007669"/>
    <property type="project" value="UniProtKB-KW"/>
</dbReference>
<evidence type="ECO:0000256" key="4">
    <source>
        <dbReference type="ARBA" id="ARBA00022679"/>
    </source>
</evidence>
<keyword evidence="1 6" id="KW-0963">Cytoplasm</keyword>
<keyword evidence="5 6" id="KW-0949">S-adenosyl-L-methionine</keyword>
<comment type="caution">
    <text evidence="7">The sequence shown here is derived from an EMBL/GenBank/DDBJ whole genome shotgun (WGS) entry which is preliminary data.</text>
</comment>
<evidence type="ECO:0000256" key="2">
    <source>
        <dbReference type="ARBA" id="ARBA00022552"/>
    </source>
</evidence>
<dbReference type="SUPFAM" id="SSF53335">
    <property type="entry name" value="S-adenosyl-L-methionine-dependent methyltransferases"/>
    <property type="match status" value="1"/>
</dbReference>
<proteinExistence type="inferred from homology"/>
<protein>
    <recommendedName>
        <fullName evidence="6">Ribosomal RNA small subunit methyltransferase G</fullName>
        <ecNumber evidence="6">2.1.1.-</ecNumber>
    </recommendedName>
    <alternativeName>
        <fullName evidence="6">16S rRNA 7-methylguanosine methyltransferase</fullName>
        <shortName evidence="6">16S rRNA m7G methyltransferase</shortName>
    </alternativeName>
</protein>
<feature type="binding site" evidence="6">
    <location>
        <begin position="131"/>
        <end position="133"/>
    </location>
    <ligand>
        <name>S-adenosyl-L-methionine</name>
        <dbReference type="ChEBI" id="CHEBI:59789"/>
    </ligand>
</feature>
<sequence length="252" mass="28435">MGLQIAPDTPQLPEFLDIWQQTLNWQPTPEQWQQFQALYGLVLAGNQQLNLTRITEPHPFWEKHIWDSVRGLAFLLSAKISEDCQLPDGNIYDRDRPLRLIDIGTGAGFPGLPAAIVLHPIYPQLEIALLDSTQKKIAFLQDAIASMNLQSILPQAGRAEAIGREPNFFQSYDICCLRAVAKPEICLKYALPFLKPAGLAILYRGRWTVEEEKALEKSAKKSGAKIESVQAFKTPLTNGDRHCVYVRYRSHL</sequence>
<dbReference type="PANTHER" id="PTHR31760:SF0">
    <property type="entry name" value="S-ADENOSYL-L-METHIONINE-DEPENDENT METHYLTRANSFERASES SUPERFAMILY PROTEIN"/>
    <property type="match status" value="1"/>
</dbReference>
<evidence type="ECO:0000313" key="8">
    <source>
        <dbReference type="Proteomes" id="UP001232992"/>
    </source>
</evidence>
<accession>A0ABT7BY85</accession>
<dbReference type="PANTHER" id="PTHR31760">
    <property type="entry name" value="S-ADENOSYL-L-METHIONINE-DEPENDENT METHYLTRANSFERASES SUPERFAMILY PROTEIN"/>
    <property type="match status" value="1"/>
</dbReference>
<dbReference type="Gene3D" id="3.40.50.150">
    <property type="entry name" value="Vaccinia Virus protein VP39"/>
    <property type="match status" value="1"/>
</dbReference>
<feature type="binding site" evidence="6">
    <location>
        <position position="109"/>
    </location>
    <ligand>
        <name>S-adenosyl-L-methionine</name>
        <dbReference type="ChEBI" id="CHEBI:59789"/>
    </ligand>
</feature>
<feature type="binding site" evidence="6">
    <location>
        <position position="178"/>
    </location>
    <ligand>
        <name>S-adenosyl-L-methionine</name>
        <dbReference type="ChEBI" id="CHEBI:59789"/>
    </ligand>
</feature>
<evidence type="ECO:0000256" key="6">
    <source>
        <dbReference type="HAMAP-Rule" id="MF_00074"/>
    </source>
</evidence>
<keyword evidence="3 6" id="KW-0489">Methyltransferase</keyword>
<dbReference type="EMBL" id="JAQOSQ010000007">
    <property type="protein sequence ID" value="MDJ1183411.1"/>
    <property type="molecule type" value="Genomic_DNA"/>
</dbReference>
<dbReference type="Proteomes" id="UP001232992">
    <property type="component" value="Unassembled WGS sequence"/>
</dbReference>
<evidence type="ECO:0000256" key="3">
    <source>
        <dbReference type="ARBA" id="ARBA00022603"/>
    </source>
</evidence>
<comment type="function">
    <text evidence="6">Specifically methylates the N7 position of a guanine in 16S rRNA.</text>
</comment>
<dbReference type="NCBIfam" id="TIGR00138">
    <property type="entry name" value="rsmG_gidB"/>
    <property type="match status" value="1"/>
</dbReference>
<keyword evidence="4 6" id="KW-0808">Transferase</keyword>
<dbReference type="InterPro" id="IPR003682">
    <property type="entry name" value="rRNA_ssu_MeTfrase_G"/>
</dbReference>
<keyword evidence="2 6" id="KW-0698">rRNA processing</keyword>
<dbReference type="EC" id="2.1.1.-" evidence="6"/>
<comment type="subcellular location">
    <subcellularLocation>
        <location evidence="6">Cytoplasm</location>
    </subcellularLocation>
</comment>
<organism evidence="7 8">
    <name type="scientific">Roseofilum casamattae BLCC-M143</name>
    <dbReference type="NCBI Taxonomy" id="3022442"/>
    <lineage>
        <taxon>Bacteria</taxon>
        <taxon>Bacillati</taxon>
        <taxon>Cyanobacteriota</taxon>
        <taxon>Cyanophyceae</taxon>
        <taxon>Desertifilales</taxon>
        <taxon>Desertifilaceae</taxon>
        <taxon>Roseofilum</taxon>
        <taxon>Roseofilum casamattae</taxon>
    </lineage>
</organism>
<dbReference type="Pfam" id="PF02527">
    <property type="entry name" value="GidB"/>
    <property type="match status" value="1"/>
</dbReference>
<dbReference type="PIRSF" id="PIRSF003078">
    <property type="entry name" value="GidB"/>
    <property type="match status" value="1"/>
</dbReference>
<feature type="binding site" evidence="6">
    <location>
        <position position="104"/>
    </location>
    <ligand>
        <name>S-adenosyl-L-methionine</name>
        <dbReference type="ChEBI" id="CHEBI:59789"/>
    </ligand>
</feature>